<dbReference type="Pfam" id="PF02720">
    <property type="entry name" value="DUF222"/>
    <property type="match status" value="1"/>
</dbReference>
<protein>
    <submittedName>
        <fullName evidence="3">DUF222 domain-containing protein</fullName>
    </submittedName>
</protein>
<reference evidence="3 4" key="1">
    <citation type="submission" date="2020-10" db="EMBL/GenBank/DDBJ databases">
        <title>Haloactinobacterium sp. RN3S43, a bacterium isolated from saline soil.</title>
        <authorList>
            <person name="Sun J.-Q."/>
        </authorList>
    </citation>
    <scope>NUCLEOTIDE SEQUENCE [LARGE SCALE GENOMIC DNA]</scope>
    <source>
        <strain evidence="3 4">RN3S43</strain>
    </source>
</reference>
<dbReference type="RefSeq" id="WP_193497305.1">
    <property type="nucleotide sequence ID" value="NZ_CP063169.1"/>
</dbReference>
<feature type="region of interest" description="Disordered" evidence="1">
    <location>
        <begin position="588"/>
        <end position="646"/>
    </location>
</feature>
<dbReference type="InterPro" id="IPR003870">
    <property type="entry name" value="DUF222"/>
</dbReference>
<dbReference type="KEGG" id="halt:IM660_18945"/>
<evidence type="ECO:0000313" key="3">
    <source>
        <dbReference type="EMBL" id="QOR70630.1"/>
    </source>
</evidence>
<gene>
    <name evidence="3" type="ORF">IM660_18945</name>
</gene>
<proteinExistence type="predicted"/>
<evidence type="ECO:0000259" key="2">
    <source>
        <dbReference type="Pfam" id="PF02720"/>
    </source>
</evidence>
<feature type="compositionally biased region" description="Low complexity" evidence="1">
    <location>
        <begin position="352"/>
        <end position="368"/>
    </location>
</feature>
<dbReference type="Proteomes" id="UP000593758">
    <property type="component" value="Chromosome"/>
</dbReference>
<feature type="compositionally biased region" description="Basic and acidic residues" evidence="1">
    <location>
        <begin position="595"/>
        <end position="622"/>
    </location>
</feature>
<dbReference type="Gene3D" id="1.10.30.50">
    <property type="match status" value="1"/>
</dbReference>
<sequence>MAADTSGSGGAPAAAPALRERFAAARAEDRSAPSWSVDALSSQTASVVAEAAPDAGLLGLLEQECDGFSTPDEALLVELIAAGDRLLNHVASLQGQFVVELMERRRGSIGTTRTVDELAARLATTGYGAETLVGRAEALVEAPDVRDALHRGVLTPRKAELITDATRDLKLQQARAIQQHGVAFGEQHTAPQLRRELDAAVLAVDPEGAERAREKAMSRRRVVREPAPHQMEWFSALVSAEAAAMAYTVVDGLAADCAADDTRTLDQRRADAFADLFRDVLTSGYTPGGGRIPSRHGRAPAIRITVTEAVLAGDDESPAVLHGYGPISAKTARRLAVDATLEWRFASGPALRASGSPGVPSASVPRASGAASVPGMSRGDEDSGRYTPDGLLDCCVQQGRDGPGPPAGPSDDPWWRYDPMNSVLPRGRPPGTPDGTDARHLIGWVHQRGRSGHDPCSLLASGLGLLASDSYLPAQYVRDAILERDLTCRFPGCLVPAWRCQIDHIVPFDPALAAWAQTVDSNLHALCRRHHQAKTERAFEVERDARTGITTWRTRTGHVYMRLPEHADLSVLSAQLREDAAAIWTGVEPEVEEDRPERGWDEFEEDRPERYEPGEDGVDRQWDGLGVRGADRGWDGSTGCSDWAPM</sequence>
<feature type="domain" description="DUF222" evidence="2">
    <location>
        <begin position="89"/>
        <end position="344"/>
    </location>
</feature>
<evidence type="ECO:0000256" key="1">
    <source>
        <dbReference type="SAM" id="MobiDB-lite"/>
    </source>
</evidence>
<keyword evidence="4" id="KW-1185">Reference proteome</keyword>
<organism evidence="3 4">
    <name type="scientific">Ruania alkalisoli</name>
    <dbReference type="NCBI Taxonomy" id="2779775"/>
    <lineage>
        <taxon>Bacteria</taxon>
        <taxon>Bacillati</taxon>
        <taxon>Actinomycetota</taxon>
        <taxon>Actinomycetes</taxon>
        <taxon>Micrococcales</taxon>
        <taxon>Ruaniaceae</taxon>
        <taxon>Ruania</taxon>
    </lineage>
</organism>
<dbReference type="AlphaFoldDB" id="A0A7M1SSU9"/>
<accession>A0A7M1SSU9</accession>
<feature type="region of interest" description="Disordered" evidence="1">
    <location>
        <begin position="349"/>
        <end position="390"/>
    </location>
</feature>
<dbReference type="CDD" id="cd00085">
    <property type="entry name" value="HNHc"/>
    <property type="match status" value="1"/>
</dbReference>
<name>A0A7M1SSU9_9MICO</name>
<evidence type="ECO:0000313" key="4">
    <source>
        <dbReference type="Proteomes" id="UP000593758"/>
    </source>
</evidence>
<dbReference type="InterPro" id="IPR003615">
    <property type="entry name" value="HNH_nuc"/>
</dbReference>
<dbReference type="EMBL" id="CP063169">
    <property type="protein sequence ID" value="QOR70630.1"/>
    <property type="molecule type" value="Genomic_DNA"/>
</dbReference>